<dbReference type="PANTHER" id="PTHR13914">
    <property type="entry name" value="PROLINE OXIDASE"/>
    <property type="match status" value="1"/>
</dbReference>
<dbReference type="InterPro" id="IPR015659">
    <property type="entry name" value="Proline_oxidase"/>
</dbReference>
<proteinExistence type="predicted"/>
<dbReference type="EMBL" id="QMIF01000002">
    <property type="protein sequence ID" value="TVM36035.1"/>
    <property type="molecule type" value="Genomic_DNA"/>
</dbReference>
<evidence type="ECO:0000256" key="1">
    <source>
        <dbReference type="ARBA" id="ARBA00023002"/>
    </source>
</evidence>
<sequence>MRLWQRSMIALARSRAVTEFMHGSRVVRPFSRRFVGGGNAAEAIETAQELAQRSIATSLFFLGEYVDSEELVRENVEALLQAVPAMAKAGLPLHVSVDPTQIGSMLSWSLCRENAFCIARAVADAAAAHPSAQARTPGPALMLDMEDASVNRETLVLYHDLRQEGLPAAVTIQSYLHRSMDDLKELAAGGAFVRLVKGAFAESPAIAHTVRSARDASYKTAVNLLFAPESRENGVYPALGTHDHAMIAYAAEVAAKNGWRRDQWEIEMLYGVRPAYQRRLVDEGFCLRLYLPFGRSWWPYSIRRIGETPRNLAFVLRATVGAGR</sequence>
<dbReference type="Proteomes" id="UP000434052">
    <property type="component" value="Unassembled WGS sequence"/>
</dbReference>
<evidence type="ECO:0000259" key="2">
    <source>
        <dbReference type="Pfam" id="PF01619"/>
    </source>
</evidence>
<dbReference type="Pfam" id="PF01619">
    <property type="entry name" value="Pro_dh"/>
    <property type="match status" value="1"/>
</dbReference>
<organism evidence="3 4">
    <name type="scientific">Oceanidesulfovibrio marinus</name>
    <dbReference type="NCBI Taxonomy" id="370038"/>
    <lineage>
        <taxon>Bacteria</taxon>
        <taxon>Pseudomonadati</taxon>
        <taxon>Thermodesulfobacteriota</taxon>
        <taxon>Desulfovibrionia</taxon>
        <taxon>Desulfovibrionales</taxon>
        <taxon>Desulfovibrionaceae</taxon>
        <taxon>Oceanidesulfovibrio</taxon>
    </lineage>
</organism>
<evidence type="ECO:0000313" key="3">
    <source>
        <dbReference type="EMBL" id="TVM36035.1"/>
    </source>
</evidence>
<feature type="domain" description="Proline dehydrogenase" evidence="2">
    <location>
        <begin position="43"/>
        <end position="315"/>
    </location>
</feature>
<protein>
    <submittedName>
        <fullName evidence="3">Proline dehydrogenase</fullName>
    </submittedName>
</protein>
<dbReference type="GO" id="GO:0006562">
    <property type="term" value="P:L-proline catabolic process"/>
    <property type="evidence" value="ECO:0007669"/>
    <property type="project" value="InterPro"/>
</dbReference>
<dbReference type="Gene3D" id="3.20.20.220">
    <property type="match status" value="1"/>
</dbReference>
<dbReference type="AlphaFoldDB" id="A0A6P1ZNU8"/>
<dbReference type="PANTHER" id="PTHR13914:SF0">
    <property type="entry name" value="PROLINE DEHYDROGENASE 1, MITOCHONDRIAL"/>
    <property type="match status" value="1"/>
</dbReference>
<accession>A0A6P1ZNU8</accession>
<evidence type="ECO:0000313" key="4">
    <source>
        <dbReference type="Proteomes" id="UP000434052"/>
    </source>
</evidence>
<name>A0A6P1ZNU8_9BACT</name>
<dbReference type="OrthoDB" id="9773461at2"/>
<dbReference type="SUPFAM" id="SSF51730">
    <property type="entry name" value="FAD-linked oxidoreductase"/>
    <property type="match status" value="1"/>
</dbReference>
<dbReference type="RefSeq" id="WP_144234366.1">
    <property type="nucleotide sequence ID" value="NZ_QMIF01000002.1"/>
</dbReference>
<dbReference type="InterPro" id="IPR002872">
    <property type="entry name" value="Proline_DH_dom"/>
</dbReference>
<keyword evidence="1" id="KW-0560">Oxidoreductase</keyword>
<dbReference type="InterPro" id="IPR029041">
    <property type="entry name" value="FAD-linked_oxidoreductase-like"/>
</dbReference>
<dbReference type="GO" id="GO:0004657">
    <property type="term" value="F:proline dehydrogenase activity"/>
    <property type="evidence" value="ECO:0007669"/>
    <property type="project" value="InterPro"/>
</dbReference>
<comment type="caution">
    <text evidence="3">The sequence shown here is derived from an EMBL/GenBank/DDBJ whole genome shotgun (WGS) entry which is preliminary data.</text>
</comment>
<reference evidence="3 4" key="1">
    <citation type="submission" date="2018-06" db="EMBL/GenBank/DDBJ databases">
        <title>Complete genome of Desulfovibrio marinus P48SEP.</title>
        <authorList>
            <person name="Crispim J.S."/>
            <person name="Vidigal P.M.P."/>
            <person name="Silva L.C.F."/>
            <person name="Araujo L.C."/>
            <person name="Laguardia C.N."/>
            <person name="Dias R.S."/>
            <person name="Sousa M.P."/>
            <person name="Paula S.O."/>
            <person name="Silva C."/>
        </authorList>
    </citation>
    <scope>NUCLEOTIDE SEQUENCE [LARGE SCALE GENOMIC DNA]</scope>
    <source>
        <strain evidence="3 4">P48SEP</strain>
    </source>
</reference>
<gene>
    <name evidence="3" type="ORF">DQK91_05145</name>
</gene>